<feature type="domain" description="Serine aminopeptidase S33" evidence="1">
    <location>
        <begin position="40"/>
        <end position="260"/>
    </location>
</feature>
<organism evidence="2 3">
    <name type="scientific">Bdellovibrio bacteriovorus</name>
    <dbReference type="NCBI Taxonomy" id="959"/>
    <lineage>
        <taxon>Bacteria</taxon>
        <taxon>Pseudomonadati</taxon>
        <taxon>Bdellovibrionota</taxon>
        <taxon>Bdellovibrionia</taxon>
        <taxon>Bdellovibrionales</taxon>
        <taxon>Pseudobdellovibrionaceae</taxon>
        <taxon>Bdellovibrio</taxon>
    </lineage>
</organism>
<name>A0A150WSY9_BDEBC</name>
<dbReference type="AlphaFoldDB" id="A0A150WSY9"/>
<dbReference type="Pfam" id="PF12146">
    <property type="entry name" value="Hydrolase_4"/>
    <property type="match status" value="1"/>
</dbReference>
<dbReference type="OrthoDB" id="9775557at2"/>
<sequence>MFVCSAFVAHAQETKPIKGFVAISLERELFVDYVPAKRNQPTLVLINGLTYSTRQWDSFVEPLIKKGIGILRYDPVGQGQTLLKYAPMTQVVPVKNQVEDLKTLLKALNIPAPYNLGGLSYGGGIAAEFAAADPELINALILMAPFTQPLEQTDKWIKSQIWATRNIFPYNKISDDDLYDHFLHQIVYLTYPQAEPIVLENPFKLEATFRLVQGIRKARPIDNTQLLPAKSVHLMIARQDQYIETKVLDDYWNAVPPSARASRLYVNNSEHKMVEAVPNFTAAWVYEILKGNAKLYEGRDFEGYPFEGEVRSGQDQIKVGRE</sequence>
<accession>A0A150WSY9</accession>
<evidence type="ECO:0000313" key="3">
    <source>
        <dbReference type="Proteomes" id="UP000075320"/>
    </source>
</evidence>
<dbReference type="Proteomes" id="UP000075320">
    <property type="component" value="Unassembled WGS sequence"/>
</dbReference>
<evidence type="ECO:0000259" key="1">
    <source>
        <dbReference type="Pfam" id="PF12146"/>
    </source>
</evidence>
<dbReference type="EMBL" id="LUKE01000001">
    <property type="protein sequence ID" value="KYG67516.1"/>
    <property type="molecule type" value="Genomic_DNA"/>
</dbReference>
<comment type="caution">
    <text evidence="2">The sequence shown here is derived from an EMBL/GenBank/DDBJ whole genome shotgun (WGS) entry which is preliminary data.</text>
</comment>
<keyword evidence="3" id="KW-1185">Reference proteome</keyword>
<dbReference type="PANTHER" id="PTHR43798">
    <property type="entry name" value="MONOACYLGLYCEROL LIPASE"/>
    <property type="match status" value="1"/>
</dbReference>
<dbReference type="InterPro" id="IPR029058">
    <property type="entry name" value="AB_hydrolase_fold"/>
</dbReference>
<dbReference type="PANTHER" id="PTHR43798:SF33">
    <property type="entry name" value="HYDROLASE, PUTATIVE (AFU_ORTHOLOGUE AFUA_2G14860)-RELATED"/>
    <property type="match status" value="1"/>
</dbReference>
<proteinExistence type="predicted"/>
<protein>
    <submittedName>
        <fullName evidence="2">Lysophospholipase</fullName>
    </submittedName>
</protein>
<dbReference type="Gene3D" id="3.40.50.1820">
    <property type="entry name" value="alpha/beta hydrolase"/>
    <property type="match status" value="1"/>
</dbReference>
<dbReference type="InterPro" id="IPR050266">
    <property type="entry name" value="AB_hydrolase_sf"/>
</dbReference>
<dbReference type="InterPro" id="IPR022742">
    <property type="entry name" value="Hydrolase_4"/>
</dbReference>
<dbReference type="SUPFAM" id="SSF53474">
    <property type="entry name" value="alpha/beta-Hydrolases"/>
    <property type="match status" value="1"/>
</dbReference>
<dbReference type="GO" id="GO:0016020">
    <property type="term" value="C:membrane"/>
    <property type="evidence" value="ECO:0007669"/>
    <property type="project" value="TreeGrafter"/>
</dbReference>
<evidence type="ECO:0000313" key="2">
    <source>
        <dbReference type="EMBL" id="KYG67516.1"/>
    </source>
</evidence>
<reference evidence="2 3" key="1">
    <citation type="submission" date="2016-03" db="EMBL/GenBank/DDBJ databases">
        <authorList>
            <person name="Ploux O."/>
        </authorList>
    </citation>
    <scope>NUCLEOTIDE SEQUENCE [LARGE SCALE GENOMIC DNA]</scope>
    <source>
        <strain evidence="2 3">R0</strain>
    </source>
</reference>
<gene>
    <name evidence="2" type="ORF">AZI86_08000</name>
</gene>